<dbReference type="SUPFAM" id="SSF82051">
    <property type="entry name" value="Obg GTP-binding protein N-terminal domain"/>
    <property type="match status" value="1"/>
</dbReference>
<evidence type="ECO:0000256" key="7">
    <source>
        <dbReference type="ARBA" id="ARBA00023134"/>
    </source>
</evidence>
<evidence type="ECO:0000256" key="5">
    <source>
        <dbReference type="ARBA" id="ARBA00022801"/>
    </source>
</evidence>
<dbReference type="InterPro" id="IPR006073">
    <property type="entry name" value="GTP-bd"/>
</dbReference>
<dbReference type="InterPro" id="IPR036726">
    <property type="entry name" value="GTP1_OBG_dom_sf"/>
</dbReference>
<dbReference type="NCBIfam" id="NF008955">
    <property type="entry name" value="PRK12297.1"/>
    <property type="match status" value="1"/>
</dbReference>
<dbReference type="GO" id="GO:0043022">
    <property type="term" value="F:ribosome binding"/>
    <property type="evidence" value="ECO:0007669"/>
    <property type="project" value="UniProtKB-ARBA"/>
</dbReference>
<evidence type="ECO:0000259" key="10">
    <source>
        <dbReference type="PROSITE" id="PS51710"/>
    </source>
</evidence>
<dbReference type="NCBIfam" id="TIGR02729">
    <property type="entry name" value="Obg_CgtA"/>
    <property type="match status" value="1"/>
</dbReference>
<evidence type="ECO:0000256" key="9">
    <source>
        <dbReference type="SAM" id="MobiDB-lite"/>
    </source>
</evidence>
<comment type="subunit">
    <text evidence="8">Monomer.</text>
</comment>
<comment type="cofactor">
    <cofactor evidence="8">
        <name>Mg(2+)</name>
        <dbReference type="ChEBI" id="CHEBI:18420"/>
    </cofactor>
</comment>
<proteinExistence type="inferred from homology"/>
<dbReference type="InterPro" id="IPR045086">
    <property type="entry name" value="OBG_GTPase"/>
</dbReference>
<dbReference type="PRINTS" id="PR00326">
    <property type="entry name" value="GTP1OBG"/>
</dbReference>
<reference evidence="12" key="1">
    <citation type="journal article" date="2020" name="mSystems">
        <title>Genome- and Community-Level Interaction Insights into Carbon Utilization and Element Cycling Functions of Hydrothermarchaeota in Hydrothermal Sediment.</title>
        <authorList>
            <person name="Zhou Z."/>
            <person name="Liu Y."/>
            <person name="Xu W."/>
            <person name="Pan J."/>
            <person name="Luo Z.H."/>
            <person name="Li M."/>
        </authorList>
    </citation>
    <scope>NUCLEOTIDE SEQUENCE [LARGE SCALE GENOMIC DNA]</scope>
    <source>
        <strain evidence="12">HyVt-115</strain>
    </source>
</reference>
<dbReference type="InterPro" id="IPR006169">
    <property type="entry name" value="GTP1_OBG_dom"/>
</dbReference>
<dbReference type="FunFam" id="2.70.210.12:FF:000001">
    <property type="entry name" value="GTPase Obg"/>
    <property type="match status" value="1"/>
</dbReference>
<feature type="binding site" evidence="8">
    <location>
        <begin position="212"/>
        <end position="215"/>
    </location>
    <ligand>
        <name>GTP</name>
        <dbReference type="ChEBI" id="CHEBI:37565"/>
    </ligand>
</feature>
<dbReference type="Proteomes" id="UP000885690">
    <property type="component" value="Unassembled WGS sequence"/>
</dbReference>
<dbReference type="InterPro" id="IPR031167">
    <property type="entry name" value="G_OBG"/>
</dbReference>
<dbReference type="PANTHER" id="PTHR11702">
    <property type="entry name" value="DEVELOPMENTALLY REGULATED GTP-BINDING PROTEIN-RELATED"/>
    <property type="match status" value="1"/>
</dbReference>
<evidence type="ECO:0000256" key="8">
    <source>
        <dbReference type="HAMAP-Rule" id="MF_01454"/>
    </source>
</evidence>
<evidence type="ECO:0000256" key="6">
    <source>
        <dbReference type="ARBA" id="ARBA00022842"/>
    </source>
</evidence>
<feature type="binding site" evidence="8">
    <location>
        <begin position="281"/>
        <end position="284"/>
    </location>
    <ligand>
        <name>GTP</name>
        <dbReference type="ChEBI" id="CHEBI:37565"/>
    </ligand>
</feature>
<dbReference type="PIRSF" id="PIRSF002401">
    <property type="entry name" value="GTP_bd_Obg/CgtA"/>
    <property type="match status" value="1"/>
</dbReference>
<dbReference type="GO" id="GO:0005737">
    <property type="term" value="C:cytoplasm"/>
    <property type="evidence" value="ECO:0007669"/>
    <property type="project" value="UniProtKB-SubCell"/>
</dbReference>
<dbReference type="AlphaFoldDB" id="A0A7C0YDF2"/>
<dbReference type="Gene3D" id="3.40.50.300">
    <property type="entry name" value="P-loop containing nucleotide triphosphate hydrolases"/>
    <property type="match status" value="1"/>
</dbReference>
<feature type="domain" description="OBG-type G" evidence="10">
    <location>
        <begin position="159"/>
        <end position="329"/>
    </location>
</feature>
<evidence type="ECO:0000259" key="11">
    <source>
        <dbReference type="PROSITE" id="PS51883"/>
    </source>
</evidence>
<dbReference type="GO" id="GO:0005525">
    <property type="term" value="F:GTP binding"/>
    <property type="evidence" value="ECO:0007669"/>
    <property type="project" value="UniProtKB-UniRule"/>
</dbReference>
<feature type="binding site" evidence="8">
    <location>
        <begin position="190"/>
        <end position="194"/>
    </location>
    <ligand>
        <name>GTP</name>
        <dbReference type="ChEBI" id="CHEBI:37565"/>
    </ligand>
</feature>
<dbReference type="EC" id="3.6.5.-" evidence="8"/>
<dbReference type="NCBIfam" id="NF008956">
    <property type="entry name" value="PRK12299.1"/>
    <property type="match status" value="1"/>
</dbReference>
<comment type="caution">
    <text evidence="12">The sequence shown here is derived from an EMBL/GenBank/DDBJ whole genome shotgun (WGS) entry which is preliminary data.</text>
</comment>
<keyword evidence="7 8" id="KW-0342">GTP-binding</keyword>
<protein>
    <recommendedName>
        <fullName evidence="8">GTPase Obg</fullName>
        <ecNumber evidence="8">3.6.5.-</ecNumber>
    </recommendedName>
    <alternativeName>
        <fullName evidence="8">GTP-binding protein Obg</fullName>
    </alternativeName>
</protein>
<keyword evidence="4 8" id="KW-0547">Nucleotide-binding</keyword>
<accession>A0A7C0YDF2</accession>
<feature type="domain" description="Obg" evidence="11">
    <location>
        <begin position="1"/>
        <end position="158"/>
    </location>
</feature>
<dbReference type="GO" id="GO:0003924">
    <property type="term" value="F:GTPase activity"/>
    <property type="evidence" value="ECO:0007669"/>
    <property type="project" value="UniProtKB-UniRule"/>
</dbReference>
<evidence type="ECO:0000256" key="1">
    <source>
        <dbReference type="ARBA" id="ARBA00007699"/>
    </source>
</evidence>
<keyword evidence="5 8" id="KW-0378">Hydrolase</keyword>
<comment type="subcellular location">
    <subcellularLocation>
        <location evidence="8">Cytoplasm</location>
    </subcellularLocation>
</comment>
<dbReference type="Pfam" id="PF01926">
    <property type="entry name" value="MMR_HSR1"/>
    <property type="match status" value="1"/>
</dbReference>
<feature type="binding site" evidence="8">
    <location>
        <begin position="310"/>
        <end position="312"/>
    </location>
    <ligand>
        <name>GTP</name>
        <dbReference type="ChEBI" id="CHEBI:37565"/>
    </ligand>
</feature>
<dbReference type="GO" id="GO:0042254">
    <property type="term" value="P:ribosome biogenesis"/>
    <property type="evidence" value="ECO:0007669"/>
    <property type="project" value="UniProtKB-UniRule"/>
</dbReference>
<dbReference type="CDD" id="cd01898">
    <property type="entry name" value="Obg"/>
    <property type="match status" value="1"/>
</dbReference>
<feature type="binding site" evidence="8">
    <location>
        <begin position="165"/>
        <end position="172"/>
    </location>
    <ligand>
        <name>GTP</name>
        <dbReference type="ChEBI" id="CHEBI:37565"/>
    </ligand>
</feature>
<feature type="binding site" evidence="8">
    <location>
        <position position="192"/>
    </location>
    <ligand>
        <name>Mg(2+)</name>
        <dbReference type="ChEBI" id="CHEBI:18420"/>
    </ligand>
</feature>
<dbReference type="Pfam" id="PF01018">
    <property type="entry name" value="GTP1_OBG"/>
    <property type="match status" value="1"/>
</dbReference>
<dbReference type="PROSITE" id="PS51883">
    <property type="entry name" value="OBG"/>
    <property type="match status" value="1"/>
</dbReference>
<evidence type="ECO:0000256" key="4">
    <source>
        <dbReference type="ARBA" id="ARBA00022741"/>
    </source>
</evidence>
<keyword evidence="2 8" id="KW-0963">Cytoplasm</keyword>
<dbReference type="PANTHER" id="PTHR11702:SF31">
    <property type="entry name" value="MITOCHONDRIAL RIBOSOME-ASSOCIATED GTPASE 2"/>
    <property type="match status" value="1"/>
</dbReference>
<evidence type="ECO:0000313" key="12">
    <source>
        <dbReference type="EMBL" id="HDD53199.1"/>
    </source>
</evidence>
<feature type="binding site" evidence="8">
    <location>
        <position position="172"/>
    </location>
    <ligand>
        <name>Mg(2+)</name>
        <dbReference type="ChEBI" id="CHEBI:18420"/>
    </ligand>
</feature>
<sequence>MFVDRVKVYVKGGDGGRGCVSFRREKYVPQGGPDGGDGGHGGDVILEVDPHLSTLMDFKYRPINRAKRGEHGKGKRQRGRDAPSLVLRVPPGTVVKDAETGEVLADLTRPGKRFVAARGGRGGRGNVHFVKPWRQAPRYAEEGEPGEERWILLELKLIADVGLVGLPNAGKSTLLSRVSKARPKVADYPFTTLVPYLGVVSLPGYRSFVMADIPGIIEKAHEGAGLGLEFLRHIERTGVLLHLVDLSGVERDPWEALEVVSKELEAYGSGLEDKPRMVVGTKLDLIEDRNKVASFAERVEALGFSFSAVSAVTGEGVEELLEKTWQFLSKARKEAVVSLEGE</sequence>
<keyword evidence="3 8" id="KW-0479">Metal-binding</keyword>
<dbReference type="GO" id="GO:0000287">
    <property type="term" value="F:magnesium ion binding"/>
    <property type="evidence" value="ECO:0007669"/>
    <property type="project" value="InterPro"/>
</dbReference>
<dbReference type="Gene3D" id="2.70.210.12">
    <property type="entry name" value="GTP1/OBG domain"/>
    <property type="match status" value="1"/>
</dbReference>
<comment type="similarity">
    <text evidence="1 8">Belongs to the TRAFAC class OBG-HflX-like GTPase superfamily. OBG GTPase family.</text>
</comment>
<dbReference type="InterPro" id="IPR027417">
    <property type="entry name" value="P-loop_NTPase"/>
</dbReference>
<dbReference type="PROSITE" id="PS51710">
    <property type="entry name" value="G_OBG"/>
    <property type="match status" value="1"/>
</dbReference>
<keyword evidence="6 8" id="KW-0460">Magnesium</keyword>
<dbReference type="SUPFAM" id="SSF52540">
    <property type="entry name" value="P-loop containing nucleoside triphosphate hydrolases"/>
    <property type="match status" value="1"/>
</dbReference>
<name>A0A7C0YDF2_9BACT</name>
<dbReference type="NCBIfam" id="NF008954">
    <property type="entry name" value="PRK12296.1"/>
    <property type="match status" value="1"/>
</dbReference>
<organism evidence="12">
    <name type="scientific">Thermosulfidibacter takaii</name>
    <dbReference type="NCBI Taxonomy" id="412593"/>
    <lineage>
        <taxon>Bacteria</taxon>
        <taxon>Pseudomonadati</taxon>
        <taxon>Thermosulfidibacterota</taxon>
        <taxon>Thermosulfidibacteria</taxon>
        <taxon>Thermosulfidibacterales</taxon>
        <taxon>Thermosulfidibacteraceae</taxon>
    </lineage>
</organism>
<comment type="function">
    <text evidence="8">An essential GTPase which binds GTP, GDP and possibly (p)ppGpp with moderate affinity, with high nucleotide exchange rates and a fairly low GTP hydrolysis rate. Plays a role in control of the cell cycle, stress response, ribosome biogenesis and in those bacteria that undergo differentiation, in morphogenesis control.</text>
</comment>
<dbReference type="EMBL" id="DQWS01000148">
    <property type="protein sequence ID" value="HDD53199.1"/>
    <property type="molecule type" value="Genomic_DNA"/>
</dbReference>
<dbReference type="HAMAP" id="MF_01454">
    <property type="entry name" value="GTPase_Obg"/>
    <property type="match status" value="1"/>
</dbReference>
<evidence type="ECO:0000256" key="3">
    <source>
        <dbReference type="ARBA" id="ARBA00022723"/>
    </source>
</evidence>
<dbReference type="InterPro" id="IPR014100">
    <property type="entry name" value="GTP-bd_Obg/CgtA"/>
</dbReference>
<feature type="region of interest" description="Disordered" evidence="9">
    <location>
        <begin position="64"/>
        <end position="83"/>
    </location>
</feature>
<gene>
    <name evidence="12" type="primary">obgE</name>
    <name evidence="8" type="synonym">obg</name>
    <name evidence="12" type="ORF">ENF32_03935</name>
</gene>
<evidence type="ECO:0000256" key="2">
    <source>
        <dbReference type="ARBA" id="ARBA00022490"/>
    </source>
</evidence>